<dbReference type="PANTHER" id="PTHR43178">
    <property type="entry name" value="DIHYDROLIPOAMIDE ACETYLTRANSFERASE COMPONENT OF PYRUVATE DEHYDROGENASE COMPLEX"/>
    <property type="match status" value="1"/>
</dbReference>
<dbReference type="RefSeq" id="WP_209975864.1">
    <property type="nucleotide sequence ID" value="NZ_JAGGLB010000022.1"/>
</dbReference>
<evidence type="ECO:0000313" key="6">
    <source>
        <dbReference type="Proteomes" id="UP001519287"/>
    </source>
</evidence>
<dbReference type="Proteomes" id="UP001519287">
    <property type="component" value="Unassembled WGS sequence"/>
</dbReference>
<dbReference type="InterPro" id="IPR050743">
    <property type="entry name" value="2-oxoacid_DH_E2_comp"/>
</dbReference>
<feature type="domain" description="2-oxoacid dehydrogenase acyltransferase catalytic" evidence="4">
    <location>
        <begin position="10"/>
        <end position="223"/>
    </location>
</feature>
<dbReference type="SUPFAM" id="SSF52777">
    <property type="entry name" value="CoA-dependent acyltransferases"/>
    <property type="match status" value="1"/>
</dbReference>
<dbReference type="InterPro" id="IPR001078">
    <property type="entry name" value="2-oxoacid_DH_actylTfrase"/>
</dbReference>
<evidence type="ECO:0000313" key="5">
    <source>
        <dbReference type="EMBL" id="MBP1993999.1"/>
    </source>
</evidence>
<gene>
    <name evidence="5" type="ORF">J2Z66_005625</name>
</gene>
<dbReference type="InterPro" id="IPR023213">
    <property type="entry name" value="CAT-like_dom_sf"/>
</dbReference>
<evidence type="ECO:0000256" key="1">
    <source>
        <dbReference type="ARBA" id="ARBA00001938"/>
    </source>
</evidence>
<proteinExistence type="predicted"/>
<dbReference type="GO" id="GO:0004742">
    <property type="term" value="F:dihydrolipoyllysine-residue acetyltransferase activity"/>
    <property type="evidence" value="ECO:0007669"/>
    <property type="project" value="UniProtKB-EC"/>
</dbReference>
<keyword evidence="5" id="KW-0670">Pyruvate</keyword>
<sequence length="231" mass="25860">MSGANELTPHKEVPLKGIRKMIAARLGTVWQEAVHVTLHKAVDVTYLYEHKAELTYSLMDYFLYGLVQTLKTEQFVGFNGHFDGQILRQFTSVNLGIAVDHPKGLIVPVLHGAEGMELGEFAAKRKELAKRAKDWKQAPQELENGTFTMTNLGTMGIDWFTPILNPPQVAIMGLGRTKVEVTSWSWGDTPRQRALLPLSLTIDHRVLDGADAARFLEHVELCMLELAKSPR</sequence>
<protein>
    <submittedName>
        <fullName evidence="5">Pyruvate dehydrogenase E2 component (Dihydrolipoamide acetyltransferase)</fullName>
        <ecNumber evidence="5">2.3.1.12</ecNumber>
    </submittedName>
</protein>
<dbReference type="Gene3D" id="3.30.559.10">
    <property type="entry name" value="Chloramphenicol acetyltransferase-like domain"/>
    <property type="match status" value="1"/>
</dbReference>
<name>A0ABS4J2C9_9BACL</name>
<dbReference type="EC" id="2.3.1.12" evidence="5"/>
<dbReference type="EMBL" id="JAGGLB010000022">
    <property type="protein sequence ID" value="MBP1993999.1"/>
    <property type="molecule type" value="Genomic_DNA"/>
</dbReference>
<keyword evidence="6" id="KW-1185">Reference proteome</keyword>
<reference evidence="5 6" key="1">
    <citation type="submission" date="2021-03" db="EMBL/GenBank/DDBJ databases">
        <title>Genomic Encyclopedia of Type Strains, Phase IV (KMG-IV): sequencing the most valuable type-strain genomes for metagenomic binning, comparative biology and taxonomic classification.</title>
        <authorList>
            <person name="Goeker M."/>
        </authorList>
    </citation>
    <scope>NUCLEOTIDE SEQUENCE [LARGE SCALE GENOMIC DNA]</scope>
    <source>
        <strain evidence="5 6">DSM 26048</strain>
    </source>
</reference>
<comment type="cofactor">
    <cofactor evidence="1">
        <name>(R)-lipoate</name>
        <dbReference type="ChEBI" id="CHEBI:83088"/>
    </cofactor>
</comment>
<accession>A0ABS4J2C9</accession>
<keyword evidence="3 5" id="KW-0012">Acyltransferase</keyword>
<evidence type="ECO:0000256" key="2">
    <source>
        <dbReference type="ARBA" id="ARBA00022679"/>
    </source>
</evidence>
<evidence type="ECO:0000256" key="3">
    <source>
        <dbReference type="ARBA" id="ARBA00023315"/>
    </source>
</evidence>
<keyword evidence="2 5" id="KW-0808">Transferase</keyword>
<dbReference type="PANTHER" id="PTHR43178:SF5">
    <property type="entry name" value="LIPOAMIDE ACYLTRANSFERASE COMPONENT OF BRANCHED-CHAIN ALPHA-KETO ACID DEHYDROGENASE COMPLEX, MITOCHONDRIAL"/>
    <property type="match status" value="1"/>
</dbReference>
<dbReference type="Pfam" id="PF00198">
    <property type="entry name" value="2-oxoacid_dh"/>
    <property type="match status" value="1"/>
</dbReference>
<organism evidence="5 6">
    <name type="scientific">Paenibacillus eucommiae</name>
    <dbReference type="NCBI Taxonomy" id="1355755"/>
    <lineage>
        <taxon>Bacteria</taxon>
        <taxon>Bacillati</taxon>
        <taxon>Bacillota</taxon>
        <taxon>Bacilli</taxon>
        <taxon>Bacillales</taxon>
        <taxon>Paenibacillaceae</taxon>
        <taxon>Paenibacillus</taxon>
    </lineage>
</organism>
<evidence type="ECO:0000259" key="4">
    <source>
        <dbReference type="Pfam" id="PF00198"/>
    </source>
</evidence>
<comment type="caution">
    <text evidence="5">The sequence shown here is derived from an EMBL/GenBank/DDBJ whole genome shotgun (WGS) entry which is preliminary data.</text>
</comment>